<name>A0A2S5SRZ8_9BURK</name>
<keyword evidence="2" id="KW-0812">Transmembrane</keyword>
<keyword evidence="2" id="KW-1133">Transmembrane helix</keyword>
<dbReference type="OrthoDB" id="9787650at2"/>
<feature type="region of interest" description="Disordered" evidence="1">
    <location>
        <begin position="1"/>
        <end position="29"/>
    </location>
</feature>
<evidence type="ECO:0000256" key="1">
    <source>
        <dbReference type="SAM" id="MobiDB-lite"/>
    </source>
</evidence>
<evidence type="ECO:0000313" key="4">
    <source>
        <dbReference type="Proteomes" id="UP000238605"/>
    </source>
</evidence>
<evidence type="ECO:0008006" key="5">
    <source>
        <dbReference type="Google" id="ProtNLM"/>
    </source>
</evidence>
<proteinExistence type="predicted"/>
<accession>A0A2S5SRZ8</accession>
<evidence type="ECO:0000256" key="2">
    <source>
        <dbReference type="SAM" id="Phobius"/>
    </source>
</evidence>
<comment type="caution">
    <text evidence="3">The sequence shown here is derived from an EMBL/GenBank/DDBJ whole genome shotgun (WGS) entry which is preliminary data.</text>
</comment>
<sequence length="365" mass="40360">MKDTVSDTPSTPAPASSPPAVPERAPPPVSATPSRSLWWVAVVGLLLLAVVALVMAYQTQQQLRDLERELVARQQTSQDLATEARTLARQAQDVVRESAAKTAVLETRLAEVALQRDQLDDVLQALSRSREENMLIEIEAGIRVALQQAGLTGSAEPLVSVLRSADERLQRLNQPRLERVRRAIAQDIERVRAVAIADVPLLVARLDEAARLADELPLLSSPGMAVAERAAADAPEAAASAQDWPQRSRDLVAHVWQELRSLVRVTRIDRPEAMLIAPEQTFFLRENLKLRLLNARLALLSRQFDTVQADVRQAQQALERYFDPRSRRVMQVADTLRQVQAQARASQLPRPDETLSALQAVAAGR</sequence>
<feature type="compositionally biased region" description="Pro residues" evidence="1">
    <location>
        <begin position="11"/>
        <end position="29"/>
    </location>
</feature>
<feature type="transmembrane region" description="Helical" evidence="2">
    <location>
        <begin position="37"/>
        <end position="57"/>
    </location>
</feature>
<dbReference type="InterPro" id="IPR007470">
    <property type="entry name" value="HemX"/>
</dbReference>
<dbReference type="Proteomes" id="UP000238605">
    <property type="component" value="Unassembled WGS sequence"/>
</dbReference>
<feature type="compositionally biased region" description="Low complexity" evidence="1">
    <location>
        <begin position="1"/>
        <end position="10"/>
    </location>
</feature>
<reference evidence="3 4" key="1">
    <citation type="submission" date="2018-02" db="EMBL/GenBank/DDBJ databases">
        <title>Reclassifiation of [Polyangium] brachysporum DSM 7029 as Guopingzhaonella breviflexa gen. nov., sp. nov., a member of the family Comamonadaceae.</title>
        <authorList>
            <person name="Tang B."/>
        </authorList>
    </citation>
    <scope>NUCLEOTIDE SEQUENCE [LARGE SCALE GENOMIC DNA]</scope>
    <source>
        <strain evidence="3 4">BCRC 80649</strain>
    </source>
</reference>
<protein>
    <recommendedName>
        <fullName evidence="5">Heme biosynthesis operon protein HemX</fullName>
    </recommendedName>
</protein>
<gene>
    <name evidence="3" type="ORF">C1704_13850</name>
</gene>
<evidence type="ECO:0000313" key="3">
    <source>
        <dbReference type="EMBL" id="PPE65510.1"/>
    </source>
</evidence>
<dbReference type="PANTHER" id="PTHR38043">
    <property type="entry name" value="PROTEIN HEMX"/>
    <property type="match status" value="1"/>
</dbReference>
<organism evidence="3 4">
    <name type="scientific">Caldimonas caldifontis</name>
    <dbReference type="NCBI Taxonomy" id="1452508"/>
    <lineage>
        <taxon>Bacteria</taxon>
        <taxon>Pseudomonadati</taxon>
        <taxon>Pseudomonadota</taxon>
        <taxon>Betaproteobacteria</taxon>
        <taxon>Burkholderiales</taxon>
        <taxon>Sphaerotilaceae</taxon>
        <taxon>Caldimonas</taxon>
    </lineage>
</organism>
<keyword evidence="2" id="KW-0472">Membrane</keyword>
<dbReference type="AlphaFoldDB" id="A0A2S5SRZ8"/>
<dbReference type="PANTHER" id="PTHR38043:SF1">
    <property type="entry name" value="PROTEIN HEMX"/>
    <property type="match status" value="1"/>
</dbReference>
<dbReference type="EMBL" id="PSNX01000013">
    <property type="protein sequence ID" value="PPE65510.1"/>
    <property type="molecule type" value="Genomic_DNA"/>
</dbReference>
<keyword evidence="4" id="KW-1185">Reference proteome</keyword>
<dbReference type="Pfam" id="PF04375">
    <property type="entry name" value="HemX"/>
    <property type="match status" value="1"/>
</dbReference>